<evidence type="ECO:0000256" key="8">
    <source>
        <dbReference type="SAM" id="MobiDB-lite"/>
    </source>
</evidence>
<comment type="catalytic activity">
    <reaction evidence="1 7">
        <text>Cleavage of hydrophobic, N-terminal signal or leader sequences from secreted and periplasmic proteins.</text>
        <dbReference type="EC" id="3.4.21.89"/>
    </reaction>
</comment>
<evidence type="ECO:0000256" key="4">
    <source>
        <dbReference type="ARBA" id="ARBA00019232"/>
    </source>
</evidence>
<dbReference type="PANTHER" id="PTHR43390">
    <property type="entry name" value="SIGNAL PEPTIDASE I"/>
    <property type="match status" value="1"/>
</dbReference>
<dbReference type="InterPro" id="IPR000223">
    <property type="entry name" value="Pept_S26A_signal_pept_1"/>
</dbReference>
<feature type="domain" description="Peptidase S26" evidence="9">
    <location>
        <begin position="41"/>
        <end position="286"/>
    </location>
</feature>
<keyword evidence="7" id="KW-1133">Transmembrane helix</keyword>
<dbReference type="PRINTS" id="PR00727">
    <property type="entry name" value="LEADERPTASE"/>
</dbReference>
<comment type="similarity">
    <text evidence="2 7">Belongs to the peptidase S26 family.</text>
</comment>
<dbReference type="InterPro" id="IPR019533">
    <property type="entry name" value="Peptidase_S26"/>
</dbReference>
<dbReference type="Pfam" id="PF10502">
    <property type="entry name" value="Peptidase_S26"/>
    <property type="match status" value="1"/>
</dbReference>
<keyword evidence="5 7" id="KW-0378">Hydrolase</keyword>
<evidence type="ECO:0000256" key="3">
    <source>
        <dbReference type="ARBA" id="ARBA00013208"/>
    </source>
</evidence>
<reference evidence="10" key="1">
    <citation type="submission" date="2021-01" db="EMBL/GenBank/DDBJ databases">
        <title>Genome Sequencing of Type Strains.</title>
        <authorList>
            <person name="Lemaire J.F."/>
            <person name="Inderbitzin P."/>
            <person name="Collins S.B."/>
            <person name="Wespe N."/>
            <person name="Knight-Connoni V."/>
        </authorList>
    </citation>
    <scope>NUCLEOTIDE SEQUENCE</scope>
    <source>
        <strain evidence="10">DSM 14562</strain>
    </source>
</reference>
<protein>
    <recommendedName>
        <fullName evidence="4 7">Signal peptidase I</fullName>
        <ecNumber evidence="3 7">3.4.21.89</ecNumber>
    </recommendedName>
</protein>
<dbReference type="PANTHER" id="PTHR43390:SF1">
    <property type="entry name" value="CHLOROPLAST PROCESSING PEPTIDASE"/>
    <property type="match status" value="1"/>
</dbReference>
<evidence type="ECO:0000256" key="6">
    <source>
        <dbReference type="PIRSR" id="PIRSR600223-1"/>
    </source>
</evidence>
<comment type="caution">
    <text evidence="10">The sequence shown here is derived from an EMBL/GenBank/DDBJ whole genome shotgun (WGS) entry which is preliminary data.</text>
</comment>
<evidence type="ECO:0000313" key="11">
    <source>
        <dbReference type="Proteomes" id="UP000704529"/>
    </source>
</evidence>
<evidence type="ECO:0000256" key="7">
    <source>
        <dbReference type="RuleBase" id="RU362042"/>
    </source>
</evidence>
<evidence type="ECO:0000256" key="2">
    <source>
        <dbReference type="ARBA" id="ARBA00009370"/>
    </source>
</evidence>
<dbReference type="GO" id="GO:0006465">
    <property type="term" value="P:signal peptide processing"/>
    <property type="evidence" value="ECO:0007669"/>
    <property type="project" value="InterPro"/>
</dbReference>
<evidence type="ECO:0000259" key="9">
    <source>
        <dbReference type="Pfam" id="PF10502"/>
    </source>
</evidence>
<keyword evidence="7" id="KW-0645">Protease</keyword>
<dbReference type="AlphaFoldDB" id="A0AA41A1I0"/>
<dbReference type="EC" id="3.4.21.89" evidence="3 7"/>
<feature type="active site" evidence="6">
    <location>
        <position position="68"/>
    </location>
</feature>
<dbReference type="Proteomes" id="UP000704529">
    <property type="component" value="Unassembled WGS sequence"/>
</dbReference>
<dbReference type="SUPFAM" id="SSF51306">
    <property type="entry name" value="LexA/Signal peptidase"/>
    <property type="match status" value="1"/>
</dbReference>
<dbReference type="Gene3D" id="2.10.109.10">
    <property type="entry name" value="Umud Fragment, subunit A"/>
    <property type="match status" value="1"/>
</dbReference>
<dbReference type="InterPro" id="IPR036286">
    <property type="entry name" value="LexA/Signal_pep-like_sf"/>
</dbReference>
<keyword evidence="7" id="KW-0472">Membrane</keyword>
<feature type="active site" evidence="6">
    <location>
        <position position="149"/>
    </location>
</feature>
<dbReference type="GO" id="GO:0016020">
    <property type="term" value="C:membrane"/>
    <property type="evidence" value="ECO:0007669"/>
    <property type="project" value="UniProtKB-SubCell"/>
</dbReference>
<feature type="region of interest" description="Disordered" evidence="8">
    <location>
        <begin position="1"/>
        <end position="34"/>
    </location>
</feature>
<comment type="subcellular location">
    <subcellularLocation>
        <location evidence="7">Membrane</location>
        <topology evidence="7">Single-pass type II membrane protein</topology>
    </subcellularLocation>
</comment>
<dbReference type="PROSITE" id="PS00760">
    <property type="entry name" value="SPASE_I_2"/>
    <property type="match status" value="1"/>
</dbReference>
<gene>
    <name evidence="10" type="primary">lepB</name>
    <name evidence="10" type="ORF">JYA60_08870</name>
</gene>
<evidence type="ECO:0000256" key="1">
    <source>
        <dbReference type="ARBA" id="ARBA00000677"/>
    </source>
</evidence>
<dbReference type="GO" id="GO:0009003">
    <property type="term" value="F:signal peptidase activity"/>
    <property type="evidence" value="ECO:0007669"/>
    <property type="project" value="UniProtKB-EC"/>
</dbReference>
<dbReference type="EMBL" id="JAFHKU010000127">
    <property type="protein sequence ID" value="MBN3558338.1"/>
    <property type="molecule type" value="Genomic_DNA"/>
</dbReference>
<name>A0AA41A1I0_9SPHN</name>
<dbReference type="GO" id="GO:0004252">
    <property type="term" value="F:serine-type endopeptidase activity"/>
    <property type="evidence" value="ECO:0007669"/>
    <property type="project" value="InterPro"/>
</dbReference>
<dbReference type="CDD" id="cd06530">
    <property type="entry name" value="S26_SPase_I"/>
    <property type="match status" value="1"/>
</dbReference>
<accession>A0AA41A1I0</accession>
<dbReference type="InterPro" id="IPR019757">
    <property type="entry name" value="Pept_S26A_signal_pept_1_Lys-AS"/>
</dbReference>
<sequence length="326" mass="35439">MKDAVLDTNPGSPADPTVSAPPPPAQTPPAKKKGTDWWAEVKGLFWLLLIVLGFHSFIAKPFYIPSESMLPGLRVGDRLVVSKFAYGWSYISPTIPNPVAIFKSVVLRQPEASWSYQLPFIHGRVFGSLPKRGDVVIVTPPGTHNDYIKRVIGLPGDTLAVRDGTVILNGKPVQRGPIHYIDIPIDTNSPCTDYGDQARVRTASGQWVCHLPIVTETLPNGRRYDTVEMGWSPGDNYPAITIPADHVFLMGDNRDRSADSRFSLAELGLGGAVPYENIGGRAEFVTFSLDGDTTLNPVTWWTSLRSGRAGLSLHPTTVKTGDGATP</sequence>
<feature type="transmembrane region" description="Helical" evidence="7">
    <location>
        <begin position="44"/>
        <end position="64"/>
    </location>
</feature>
<evidence type="ECO:0000256" key="5">
    <source>
        <dbReference type="ARBA" id="ARBA00022801"/>
    </source>
</evidence>
<dbReference type="NCBIfam" id="TIGR02227">
    <property type="entry name" value="sigpep_I_bact"/>
    <property type="match status" value="1"/>
</dbReference>
<keyword evidence="7" id="KW-0812">Transmembrane</keyword>
<organism evidence="10 11">
    <name type="scientific">Sphingomonas yabuuchiae</name>
    <dbReference type="NCBI Taxonomy" id="172044"/>
    <lineage>
        <taxon>Bacteria</taxon>
        <taxon>Pseudomonadati</taxon>
        <taxon>Pseudomonadota</taxon>
        <taxon>Alphaproteobacteria</taxon>
        <taxon>Sphingomonadales</taxon>
        <taxon>Sphingomonadaceae</taxon>
        <taxon>Sphingomonas</taxon>
    </lineage>
</organism>
<dbReference type="RefSeq" id="WP_184105710.1">
    <property type="nucleotide sequence ID" value="NZ_JACHNX010000007.1"/>
</dbReference>
<proteinExistence type="inferred from homology"/>
<evidence type="ECO:0000313" key="10">
    <source>
        <dbReference type="EMBL" id="MBN3558338.1"/>
    </source>
</evidence>